<proteinExistence type="predicted"/>
<feature type="compositionally biased region" description="Basic and acidic residues" evidence="1">
    <location>
        <begin position="29"/>
        <end position="45"/>
    </location>
</feature>
<evidence type="ECO:0000313" key="2">
    <source>
        <dbReference type="EMBL" id="WVZ49226.1"/>
    </source>
</evidence>
<gene>
    <name evidence="2" type="ORF">U9M48_000603</name>
</gene>
<evidence type="ECO:0000256" key="1">
    <source>
        <dbReference type="SAM" id="MobiDB-lite"/>
    </source>
</evidence>
<keyword evidence="3" id="KW-1185">Reference proteome</keyword>
<accession>A0AAQ3PH70</accession>
<feature type="region of interest" description="Disordered" evidence="1">
    <location>
        <begin position="1"/>
        <end position="84"/>
    </location>
</feature>
<name>A0AAQ3PH70_PASNO</name>
<dbReference type="AlphaFoldDB" id="A0AAQ3PH70"/>
<reference evidence="2 3" key="1">
    <citation type="submission" date="2024-02" db="EMBL/GenBank/DDBJ databases">
        <title>High-quality chromosome-scale genome assembly of Pensacola bahiagrass (Paspalum notatum Flugge var. saurae).</title>
        <authorList>
            <person name="Vega J.M."/>
            <person name="Podio M."/>
            <person name="Orjuela J."/>
            <person name="Siena L.A."/>
            <person name="Pessino S.C."/>
            <person name="Combes M.C."/>
            <person name="Mariac C."/>
            <person name="Albertini E."/>
            <person name="Pupilli F."/>
            <person name="Ortiz J.P.A."/>
            <person name="Leblanc O."/>
        </authorList>
    </citation>
    <scope>NUCLEOTIDE SEQUENCE [LARGE SCALE GENOMIC DNA]</scope>
    <source>
        <strain evidence="2">R1</strain>
        <tissue evidence="2">Leaf</tissue>
    </source>
</reference>
<evidence type="ECO:0000313" key="3">
    <source>
        <dbReference type="Proteomes" id="UP001341281"/>
    </source>
</evidence>
<sequence>MVEHPSCLPVFPQKSATAVTVSRGRSRCRAAEGQRAEGRRGVHEEPDTDDVPSASGSTPPPTGSDCNGDVKTGPEKLSEDPDEYDYFDYAGDLEQAALPRSRERVVDAGATVDQGTGRRVASVPKRLGRLLGGG</sequence>
<protein>
    <submittedName>
        <fullName evidence="2">Uncharacterized protein</fullName>
    </submittedName>
</protein>
<dbReference type="Proteomes" id="UP001341281">
    <property type="component" value="Chromosome 01"/>
</dbReference>
<organism evidence="2 3">
    <name type="scientific">Paspalum notatum var. saurae</name>
    <dbReference type="NCBI Taxonomy" id="547442"/>
    <lineage>
        <taxon>Eukaryota</taxon>
        <taxon>Viridiplantae</taxon>
        <taxon>Streptophyta</taxon>
        <taxon>Embryophyta</taxon>
        <taxon>Tracheophyta</taxon>
        <taxon>Spermatophyta</taxon>
        <taxon>Magnoliopsida</taxon>
        <taxon>Liliopsida</taxon>
        <taxon>Poales</taxon>
        <taxon>Poaceae</taxon>
        <taxon>PACMAD clade</taxon>
        <taxon>Panicoideae</taxon>
        <taxon>Andropogonodae</taxon>
        <taxon>Paspaleae</taxon>
        <taxon>Paspalinae</taxon>
        <taxon>Paspalum</taxon>
    </lineage>
</organism>
<dbReference type="EMBL" id="CP144745">
    <property type="protein sequence ID" value="WVZ49226.1"/>
    <property type="molecule type" value="Genomic_DNA"/>
</dbReference>